<dbReference type="GO" id="GO:0015035">
    <property type="term" value="F:protein-disulfide reductase activity"/>
    <property type="evidence" value="ECO:0007669"/>
    <property type="project" value="TreeGrafter"/>
</dbReference>
<dbReference type="SUPFAM" id="SSF52833">
    <property type="entry name" value="Thioredoxin-like"/>
    <property type="match status" value="1"/>
</dbReference>
<dbReference type="Proteomes" id="UP000319438">
    <property type="component" value="Segment"/>
</dbReference>
<dbReference type="InterPro" id="IPR013766">
    <property type="entry name" value="Thioredoxin_domain"/>
</dbReference>
<sequence length="142" mass="16137">MEEEGKLVFLEDELVPVEELGKGHLFDERFVKSLRDKDFDAYGNLKRKGCSWVVFYAPWCGHCKSLAPQWSKFAETAAFADVYTVNSDEEKKLLSRLNSITPGFVEGFPTIVAYKDGESVQTYMGDRTSKALVREAMLLCHQ</sequence>
<evidence type="ECO:0000259" key="1">
    <source>
        <dbReference type="PROSITE" id="PS51352"/>
    </source>
</evidence>
<dbReference type="PANTHER" id="PTHR45815:SF3">
    <property type="entry name" value="PROTEIN DISULFIDE-ISOMERASE A6"/>
    <property type="match status" value="1"/>
</dbReference>
<feature type="domain" description="Thioredoxin" evidence="1">
    <location>
        <begin position="9"/>
        <end position="142"/>
    </location>
</feature>
<name>A0A0N9PZ96_9VIRU</name>
<dbReference type="Gene3D" id="3.40.30.10">
    <property type="entry name" value="Glutaredoxin"/>
    <property type="match status" value="1"/>
</dbReference>
<dbReference type="GO" id="GO:0034976">
    <property type="term" value="P:response to endoplasmic reticulum stress"/>
    <property type="evidence" value="ECO:0007669"/>
    <property type="project" value="TreeGrafter"/>
</dbReference>
<protein>
    <submittedName>
        <fullName evidence="2">Thioredoxin</fullName>
    </submittedName>
</protein>
<dbReference type="CDD" id="cd02961">
    <property type="entry name" value="PDI_a_family"/>
    <property type="match status" value="1"/>
</dbReference>
<dbReference type="EMBL" id="KT428292">
    <property type="protein sequence ID" value="ALH07006.1"/>
    <property type="molecule type" value="Genomic_DNA"/>
</dbReference>
<evidence type="ECO:0000313" key="3">
    <source>
        <dbReference type="Proteomes" id="UP000319438"/>
    </source>
</evidence>
<dbReference type="PRINTS" id="PR00421">
    <property type="entry name" value="THIOREDOXIN"/>
</dbReference>
<organism evidence="2 3">
    <name type="scientific">Port-miou virus</name>
    <dbReference type="NCBI Taxonomy" id="1733873"/>
    <lineage>
        <taxon>Viruses</taxon>
        <taxon>Varidnaviria</taxon>
        <taxon>Bamfordvirae</taxon>
        <taxon>Nucleocytoviricota</taxon>
        <taxon>Megaviricetes</taxon>
        <taxon>Pimascovirales</taxon>
        <taxon>Pimascovirales incertae sedis</taxon>
        <taxon>Marseilleviridae</taxon>
        <taxon>Losannavirus</taxon>
        <taxon>Losannavirus lausannense</taxon>
        <taxon>Lausannevirus</taxon>
    </lineage>
</organism>
<evidence type="ECO:0000313" key="2">
    <source>
        <dbReference type="EMBL" id="ALH07006.1"/>
    </source>
</evidence>
<dbReference type="PROSITE" id="PS51352">
    <property type="entry name" value="THIOREDOXIN_2"/>
    <property type="match status" value="1"/>
</dbReference>
<reference evidence="2" key="1">
    <citation type="journal article" date="2015" name="Genome Announc.">
        <title>Complete Genome Sequence of a New Member of the Marseilleviridae Recovered from the Brackish Submarine Spring in the Cassis Port-Miou Calanque, France.</title>
        <authorList>
            <person name="Doutre G."/>
            <person name="Arfib B."/>
            <person name="Rochette P."/>
            <person name="Claverie J.M."/>
            <person name="Bonin P."/>
            <person name="Abergel C."/>
        </authorList>
    </citation>
    <scope>NUCLEOTIDE SEQUENCE [LARGE SCALE GENOMIC DNA]</scope>
    <source>
        <strain evidence="2">1</strain>
    </source>
</reference>
<dbReference type="InterPro" id="IPR036249">
    <property type="entry name" value="Thioredoxin-like_sf"/>
</dbReference>
<accession>A0A0N9PZ96</accession>
<dbReference type="Pfam" id="PF00085">
    <property type="entry name" value="Thioredoxin"/>
    <property type="match status" value="1"/>
</dbReference>
<gene>
    <name evidence="2" type="ORF">PMV_308</name>
</gene>
<dbReference type="PANTHER" id="PTHR45815">
    <property type="entry name" value="PROTEIN DISULFIDE-ISOMERASE A6"/>
    <property type="match status" value="1"/>
</dbReference>
<proteinExistence type="predicted"/>